<proteinExistence type="predicted"/>
<feature type="domain" description="Histidine kinase" evidence="5">
    <location>
        <begin position="224"/>
        <end position="438"/>
    </location>
</feature>
<dbReference type="CDD" id="cd00082">
    <property type="entry name" value="HisKA"/>
    <property type="match status" value="1"/>
</dbReference>
<dbReference type="PANTHER" id="PTHR43547:SF2">
    <property type="entry name" value="HYBRID SIGNAL TRANSDUCTION HISTIDINE KINASE C"/>
    <property type="match status" value="1"/>
</dbReference>
<gene>
    <name evidence="6" type="ORF">N180_02125</name>
</gene>
<dbReference type="InterPro" id="IPR036890">
    <property type="entry name" value="HATPase_C_sf"/>
</dbReference>
<dbReference type="SMART" id="SM00387">
    <property type="entry name" value="HATPase_c"/>
    <property type="match status" value="1"/>
</dbReference>
<evidence type="ECO:0000256" key="1">
    <source>
        <dbReference type="ARBA" id="ARBA00000085"/>
    </source>
</evidence>
<dbReference type="InterPro" id="IPR005467">
    <property type="entry name" value="His_kinase_dom"/>
</dbReference>
<dbReference type="RefSeq" id="WP_051760228.1">
    <property type="nucleotide sequence ID" value="NZ_JNFF01000116.1"/>
</dbReference>
<dbReference type="PROSITE" id="PS50109">
    <property type="entry name" value="HIS_KIN"/>
    <property type="match status" value="1"/>
</dbReference>
<protein>
    <recommendedName>
        <fullName evidence="2">histidine kinase</fullName>
        <ecNumber evidence="2">2.7.13.3</ecNumber>
    </recommendedName>
</protein>
<dbReference type="CDD" id="cd00075">
    <property type="entry name" value="HATPase"/>
    <property type="match status" value="1"/>
</dbReference>
<dbReference type="SUPFAM" id="SSF55874">
    <property type="entry name" value="ATPase domain of HSP90 chaperone/DNA topoisomerase II/histidine kinase"/>
    <property type="match status" value="1"/>
</dbReference>
<dbReference type="Gene3D" id="3.30.565.10">
    <property type="entry name" value="Histidine kinase-like ATPase, C-terminal domain"/>
    <property type="match status" value="1"/>
</dbReference>
<keyword evidence="3" id="KW-0597">Phosphoprotein</keyword>
<feature type="transmembrane region" description="Helical" evidence="4">
    <location>
        <begin position="7"/>
        <end position="28"/>
    </location>
</feature>
<sequence length="438" mass="48707">MKRKIKYLIWGCSTAIIALTAIQTYFIYNTYILKEKDAETLVRAELTRMESEINIDSIRNDWFTQAEMLVRTKGAEAAAAFLSRGSPAISRQVSAYIRKNKILEKYKTTYEVIIHKVSLQGDGSVLNLNNKRWFANGVVNGGHQLILHDLISNSDADGALVRNFNSRSTFTIHGGSSSILREMLGLLIFSVVLLTVVILLFYFSIRSLITQKKIADLQTDFINNITHEFNTPLATMGIALSTVRSQLLLMEDNGISSNGLNVLDRQYHRLKKLIDQVVTHTGVTGQLVLNKVEIPLLDFLEKLLDDFQSAHSGIELIRKLKEVPKEILADPFYLTTAITNLLGNGVKYGGTQLIVDVMKQEDRCRVMITDNGIGIAQADISNIFHKFYRVEKGDIHTTKGLGLGLFYTRSIAGAHGGELSVQSIPGTGSTFTLIIPLA</sequence>
<evidence type="ECO:0000256" key="3">
    <source>
        <dbReference type="ARBA" id="ARBA00022553"/>
    </source>
</evidence>
<dbReference type="eggNOG" id="COG2205">
    <property type="taxonomic scope" value="Bacteria"/>
</dbReference>
<dbReference type="PRINTS" id="PR00344">
    <property type="entry name" value="BCTRLSENSOR"/>
</dbReference>
<dbReference type="InterPro" id="IPR004358">
    <property type="entry name" value="Sig_transdc_His_kin-like_C"/>
</dbReference>
<organism evidence="6 7">
    <name type="scientific">Pedobacter antarcticus 4BY</name>
    <dbReference type="NCBI Taxonomy" id="1358423"/>
    <lineage>
        <taxon>Bacteria</taxon>
        <taxon>Pseudomonadati</taxon>
        <taxon>Bacteroidota</taxon>
        <taxon>Sphingobacteriia</taxon>
        <taxon>Sphingobacteriales</taxon>
        <taxon>Sphingobacteriaceae</taxon>
        <taxon>Pedobacter</taxon>
    </lineage>
</organism>
<dbReference type="OrthoDB" id="921707at2"/>
<dbReference type="Pfam" id="PF00512">
    <property type="entry name" value="HisKA"/>
    <property type="match status" value="1"/>
</dbReference>
<keyword evidence="7" id="KW-1185">Reference proteome</keyword>
<evidence type="ECO:0000313" key="7">
    <source>
        <dbReference type="Proteomes" id="UP000028007"/>
    </source>
</evidence>
<evidence type="ECO:0000256" key="4">
    <source>
        <dbReference type="SAM" id="Phobius"/>
    </source>
</evidence>
<dbReference type="GO" id="GO:0000155">
    <property type="term" value="F:phosphorelay sensor kinase activity"/>
    <property type="evidence" value="ECO:0007669"/>
    <property type="project" value="InterPro"/>
</dbReference>
<comment type="catalytic activity">
    <reaction evidence="1">
        <text>ATP + protein L-histidine = ADP + protein N-phospho-L-histidine.</text>
        <dbReference type="EC" id="2.7.13.3"/>
    </reaction>
</comment>
<accession>A0A081PCM8</accession>
<feature type="transmembrane region" description="Helical" evidence="4">
    <location>
        <begin position="183"/>
        <end position="203"/>
    </location>
</feature>
<dbReference type="InterPro" id="IPR003594">
    <property type="entry name" value="HATPase_dom"/>
</dbReference>
<keyword evidence="4" id="KW-0812">Transmembrane</keyword>
<reference evidence="6 7" key="1">
    <citation type="journal article" date="1992" name="Int. J. Syst. Bacteriol.">
        <title>Sphingobacterium antarcticus sp. nov. a Psychrotrophic Bacterium from the Soils of Schirmacher Oasis, Antarctica.</title>
        <authorList>
            <person name="Shivaji S."/>
            <person name="Ray M.K."/>
            <person name="Rao N.S."/>
            <person name="Saiserr L."/>
            <person name="Jagannadham M.V."/>
            <person name="Kumar G.S."/>
            <person name="Reddy G."/>
            <person name="Bhargava P.M."/>
        </authorList>
    </citation>
    <scope>NUCLEOTIDE SEQUENCE [LARGE SCALE GENOMIC DNA]</scope>
    <source>
        <strain evidence="6 7">4BY</strain>
    </source>
</reference>
<dbReference type="InterPro" id="IPR036097">
    <property type="entry name" value="HisK_dim/P_sf"/>
</dbReference>
<comment type="caution">
    <text evidence="6">The sequence shown here is derived from an EMBL/GenBank/DDBJ whole genome shotgun (WGS) entry which is preliminary data.</text>
</comment>
<dbReference type="PANTHER" id="PTHR43547">
    <property type="entry name" value="TWO-COMPONENT HISTIDINE KINASE"/>
    <property type="match status" value="1"/>
</dbReference>
<dbReference type="Proteomes" id="UP000028007">
    <property type="component" value="Unassembled WGS sequence"/>
</dbReference>
<evidence type="ECO:0000256" key="2">
    <source>
        <dbReference type="ARBA" id="ARBA00012438"/>
    </source>
</evidence>
<dbReference type="Gene3D" id="1.10.287.130">
    <property type="match status" value="1"/>
</dbReference>
<name>A0A081PCM8_9SPHI</name>
<dbReference type="SUPFAM" id="SSF47384">
    <property type="entry name" value="Homodimeric domain of signal transducing histidine kinase"/>
    <property type="match status" value="1"/>
</dbReference>
<keyword evidence="4" id="KW-1133">Transmembrane helix</keyword>
<keyword evidence="4" id="KW-0472">Membrane</keyword>
<evidence type="ECO:0000313" key="6">
    <source>
        <dbReference type="EMBL" id="KEQ28451.1"/>
    </source>
</evidence>
<dbReference type="AlphaFoldDB" id="A0A081PCM8"/>
<dbReference type="Pfam" id="PF02518">
    <property type="entry name" value="HATPase_c"/>
    <property type="match status" value="1"/>
</dbReference>
<evidence type="ECO:0000259" key="5">
    <source>
        <dbReference type="PROSITE" id="PS50109"/>
    </source>
</evidence>
<dbReference type="EMBL" id="JNFF01000116">
    <property type="protein sequence ID" value="KEQ28451.1"/>
    <property type="molecule type" value="Genomic_DNA"/>
</dbReference>
<dbReference type="InterPro" id="IPR003661">
    <property type="entry name" value="HisK_dim/P_dom"/>
</dbReference>
<dbReference type="EC" id="2.7.13.3" evidence="2"/>